<evidence type="ECO:0000313" key="2">
    <source>
        <dbReference type="Proteomes" id="UP001271007"/>
    </source>
</evidence>
<name>A0AAJ0DAQ1_9PEZI</name>
<gene>
    <name evidence="1" type="ORF">LTR09_008620</name>
</gene>
<evidence type="ECO:0000313" key="1">
    <source>
        <dbReference type="EMBL" id="KAK3050231.1"/>
    </source>
</evidence>
<comment type="caution">
    <text evidence="1">The sequence shown here is derived from an EMBL/GenBank/DDBJ whole genome shotgun (WGS) entry which is preliminary data.</text>
</comment>
<organism evidence="1 2">
    <name type="scientific">Extremus antarcticus</name>
    <dbReference type="NCBI Taxonomy" id="702011"/>
    <lineage>
        <taxon>Eukaryota</taxon>
        <taxon>Fungi</taxon>
        <taxon>Dikarya</taxon>
        <taxon>Ascomycota</taxon>
        <taxon>Pezizomycotina</taxon>
        <taxon>Dothideomycetes</taxon>
        <taxon>Dothideomycetidae</taxon>
        <taxon>Mycosphaerellales</taxon>
        <taxon>Extremaceae</taxon>
        <taxon>Extremus</taxon>
    </lineage>
</organism>
<protein>
    <submittedName>
        <fullName evidence="1">Uncharacterized protein</fullName>
    </submittedName>
</protein>
<keyword evidence="2" id="KW-1185">Reference proteome</keyword>
<dbReference type="AlphaFoldDB" id="A0AAJ0DAQ1"/>
<dbReference type="Proteomes" id="UP001271007">
    <property type="component" value="Unassembled WGS sequence"/>
</dbReference>
<accession>A0AAJ0DAQ1</accession>
<sequence>MASRHYRTLKEEEMTIKTGRWLFEANQNSSTRSCHRLGGICIRETSRVSVPPPLLPALQHVPPSIALPAGGQPMPPSLQQGILFSKLPPELRSLVYDAALNMDGNDAFTMFQTCQQINNDAQRNLYQRSATFTSQAHFFAWIECSPPDNLALIKTLSLSLTDIDLSPLMDPRALSDPKRRTTIWTLCESELRKLQHSFRALPILSHMTIVPPTNGQPAFWEAVYRPFLASLVQLCPQLTHLELHDSEELSKMVQALTLLAKVTFLRQMPKPSLEDVEERRKSFRSVATVDFNVLLGVVNEGRRAVSAPVLGRWSMAAPRTR</sequence>
<proteinExistence type="predicted"/>
<reference evidence="1" key="1">
    <citation type="submission" date="2023-04" db="EMBL/GenBank/DDBJ databases">
        <title>Black Yeasts Isolated from many extreme environments.</title>
        <authorList>
            <person name="Coleine C."/>
            <person name="Stajich J.E."/>
            <person name="Selbmann L."/>
        </authorList>
    </citation>
    <scope>NUCLEOTIDE SEQUENCE</scope>
    <source>
        <strain evidence="1">CCFEE 5312</strain>
    </source>
</reference>
<dbReference type="EMBL" id="JAWDJX010000034">
    <property type="protein sequence ID" value="KAK3050231.1"/>
    <property type="molecule type" value="Genomic_DNA"/>
</dbReference>